<evidence type="ECO:0000313" key="1">
    <source>
        <dbReference type="Proteomes" id="UP000694941"/>
    </source>
</evidence>
<proteinExistence type="predicted"/>
<sequence>MMEDEDKFDIRQIALRRQQRRLHSRASVEELLQTEAASFGKRRSSSFDTKSFGVDSKNGTQKSFVSAMTVTLFEDDTRLGRMHVPPVIKCECNGVEGHALINTGAMVSLISMNMVKKLRSNNDGQQVLLNSRTEKPAASFQV</sequence>
<evidence type="ECO:0000313" key="2">
    <source>
        <dbReference type="RefSeq" id="XP_022255077.1"/>
    </source>
</evidence>
<keyword evidence="1" id="KW-1185">Reference proteome</keyword>
<protein>
    <submittedName>
        <fullName evidence="2">Uncharacterized protein LOC111088654</fullName>
    </submittedName>
</protein>
<dbReference type="InterPro" id="IPR021109">
    <property type="entry name" value="Peptidase_aspartic_dom_sf"/>
</dbReference>
<dbReference type="GeneID" id="111088654"/>
<dbReference type="Gene3D" id="2.40.70.10">
    <property type="entry name" value="Acid Proteases"/>
    <property type="match status" value="1"/>
</dbReference>
<name>A0ABM1TGS1_LIMPO</name>
<dbReference type="RefSeq" id="XP_022255077.1">
    <property type="nucleotide sequence ID" value="XM_022399369.1"/>
</dbReference>
<accession>A0ABM1TGS1</accession>
<organism evidence="1 2">
    <name type="scientific">Limulus polyphemus</name>
    <name type="common">Atlantic horseshoe crab</name>
    <dbReference type="NCBI Taxonomy" id="6850"/>
    <lineage>
        <taxon>Eukaryota</taxon>
        <taxon>Metazoa</taxon>
        <taxon>Ecdysozoa</taxon>
        <taxon>Arthropoda</taxon>
        <taxon>Chelicerata</taxon>
        <taxon>Merostomata</taxon>
        <taxon>Xiphosura</taxon>
        <taxon>Limulidae</taxon>
        <taxon>Limulus</taxon>
    </lineage>
</organism>
<reference evidence="2" key="1">
    <citation type="submission" date="2025-08" db="UniProtKB">
        <authorList>
            <consortium name="RefSeq"/>
        </authorList>
    </citation>
    <scope>IDENTIFICATION</scope>
    <source>
        <tissue evidence="2">Muscle</tissue>
    </source>
</reference>
<gene>
    <name evidence="2" type="primary">LOC111088654</name>
</gene>
<dbReference type="Proteomes" id="UP000694941">
    <property type="component" value="Unplaced"/>
</dbReference>